<proteinExistence type="predicted"/>
<dbReference type="EMBL" id="CP107523">
    <property type="protein sequence ID" value="UYN56405.1"/>
    <property type="molecule type" value="Genomic_DNA"/>
</dbReference>
<evidence type="ECO:0000313" key="3">
    <source>
        <dbReference type="Proteomes" id="UP000290475"/>
    </source>
</evidence>
<dbReference type="Proteomes" id="UP001164790">
    <property type="component" value="Chromosome"/>
</dbReference>
<name>A0A4Q1TLY6_9LACO</name>
<dbReference type="AlphaFoldDB" id="A0A4Q1TLY6"/>
<organism evidence="1 3">
    <name type="scientific">Lacticaseibacillus chiayiensis</name>
    <dbReference type="NCBI Taxonomy" id="2100821"/>
    <lineage>
        <taxon>Bacteria</taxon>
        <taxon>Bacillati</taxon>
        <taxon>Bacillota</taxon>
        <taxon>Bacilli</taxon>
        <taxon>Lactobacillales</taxon>
        <taxon>Lactobacillaceae</taxon>
        <taxon>Lacticaseibacillus</taxon>
    </lineage>
</organism>
<evidence type="ECO:0000313" key="4">
    <source>
        <dbReference type="Proteomes" id="UP001164790"/>
    </source>
</evidence>
<dbReference type="EMBL" id="MSSM01000040">
    <property type="protein sequence ID" value="RXT18878.1"/>
    <property type="molecule type" value="Genomic_DNA"/>
</dbReference>
<dbReference type="RefSeq" id="WP_129302810.1">
    <property type="nucleotide sequence ID" value="NZ_CP074378.1"/>
</dbReference>
<reference evidence="1 3" key="1">
    <citation type="submission" date="2017-01" db="EMBL/GenBank/DDBJ databases">
        <title>Lactobacillus chiayiensis sp. nov., a lactic acid bacterium isolated from compost.</title>
        <authorList>
            <person name="Huang C.-H."/>
        </authorList>
    </citation>
    <scope>NUCLEOTIDE SEQUENCE [LARGE SCALE GENOMIC DNA]</scope>
    <source>
        <strain evidence="3">chh01</strain>
        <strain evidence="1">Chh01</strain>
    </source>
</reference>
<dbReference type="Proteomes" id="UP000290475">
    <property type="component" value="Unassembled WGS sequence"/>
</dbReference>
<evidence type="ECO:0000313" key="1">
    <source>
        <dbReference type="EMBL" id="RXT18878.1"/>
    </source>
</evidence>
<reference evidence="2" key="2">
    <citation type="submission" date="2022-10" db="EMBL/GenBank/DDBJ databases">
        <title>Comparative genomic analysis and in-vitro probiotic properties of the potential probiotic L. chiayiensis AACE 3.</title>
        <authorList>
            <person name="Kang X."/>
        </authorList>
    </citation>
    <scope>NUCLEOTIDE SEQUENCE</scope>
    <source>
        <strain evidence="2">AACE 3</strain>
    </source>
</reference>
<keyword evidence="4" id="KW-1185">Reference proteome</keyword>
<sequence>MNTVNRNTAYYLLTGLNLSLQKMPRRNPDIQSAQEVLDEALNVFNLSKRHSPRALDYALAHLYGRFVRLIGLQGFKLDPEALMWWHQLKDFMDNDIHEELSSISQPRGIL</sequence>
<evidence type="ECO:0000313" key="2">
    <source>
        <dbReference type="EMBL" id="UYN56405.1"/>
    </source>
</evidence>
<gene>
    <name evidence="1" type="ORF">BVJ53_13150</name>
    <name evidence="2" type="ORF">OFW50_13215</name>
</gene>
<accession>A0A4Q1TLY6</accession>
<protein>
    <submittedName>
        <fullName evidence="1">Uncharacterized protein</fullName>
    </submittedName>
</protein>